<dbReference type="Proteomes" id="UP000672526">
    <property type="component" value="Unassembled WGS sequence"/>
</dbReference>
<reference evidence="1 2" key="1">
    <citation type="submission" date="2021-02" db="EMBL/GenBank/DDBJ databases">
        <authorList>
            <person name="Vanwijnsberghe S."/>
        </authorList>
    </citation>
    <scope>NUCLEOTIDE SEQUENCE [LARGE SCALE GENOMIC DNA]</scope>
    <source>
        <strain evidence="1 2">LMG 31837</strain>
    </source>
</reference>
<name>A0ABN7MD01_9BURK</name>
<evidence type="ECO:0000313" key="2">
    <source>
        <dbReference type="Proteomes" id="UP000672526"/>
    </source>
</evidence>
<comment type="caution">
    <text evidence="1">The sequence shown here is derived from an EMBL/GenBank/DDBJ whole genome shotgun (WGS) entry which is preliminary data.</text>
</comment>
<proteinExistence type="predicted"/>
<dbReference type="EMBL" id="CAJNBK010000018">
    <property type="protein sequence ID" value="CAE6799095.1"/>
    <property type="molecule type" value="Genomic_DNA"/>
</dbReference>
<sequence length="82" mass="9465">MRNDGSSLRRLVDKWLGHCCEGTVQVIEFSRTSSNRRRYLRVGVGRSESRLTITFFRHGDGSWNVYPPRREPPMMGTSCFVA</sequence>
<evidence type="ECO:0000313" key="1">
    <source>
        <dbReference type="EMBL" id="CAE6799095.1"/>
    </source>
</evidence>
<keyword evidence="2" id="KW-1185">Reference proteome</keyword>
<gene>
    <name evidence="1" type="ORF">R69888_05120</name>
</gene>
<organism evidence="1 2">
    <name type="scientific">Paraburkholderia haematera</name>
    <dbReference type="NCBI Taxonomy" id="2793077"/>
    <lineage>
        <taxon>Bacteria</taxon>
        <taxon>Pseudomonadati</taxon>
        <taxon>Pseudomonadota</taxon>
        <taxon>Betaproteobacteria</taxon>
        <taxon>Burkholderiales</taxon>
        <taxon>Burkholderiaceae</taxon>
        <taxon>Paraburkholderia</taxon>
    </lineage>
</organism>
<accession>A0ABN7MD01</accession>
<protein>
    <submittedName>
        <fullName evidence="1">Uncharacterized protein</fullName>
    </submittedName>
</protein>